<feature type="transmembrane region" description="Helical" evidence="1">
    <location>
        <begin position="421"/>
        <end position="438"/>
    </location>
</feature>
<organism evidence="2 3">
    <name type="scientific">Micromonospora kangleipakensis</name>
    <dbReference type="NCBI Taxonomy" id="1077942"/>
    <lineage>
        <taxon>Bacteria</taxon>
        <taxon>Bacillati</taxon>
        <taxon>Actinomycetota</taxon>
        <taxon>Actinomycetes</taxon>
        <taxon>Micromonosporales</taxon>
        <taxon>Micromonosporaceae</taxon>
        <taxon>Micromonospora</taxon>
    </lineage>
</organism>
<name>A0A4Q8B855_9ACTN</name>
<comment type="caution">
    <text evidence="2">The sequence shown here is derived from an EMBL/GenBank/DDBJ whole genome shotgun (WGS) entry which is preliminary data.</text>
</comment>
<dbReference type="RefSeq" id="WP_130331274.1">
    <property type="nucleotide sequence ID" value="NZ_SHLD01000001.1"/>
</dbReference>
<evidence type="ECO:0000256" key="1">
    <source>
        <dbReference type="SAM" id="Phobius"/>
    </source>
</evidence>
<dbReference type="AlphaFoldDB" id="A0A4Q8B855"/>
<keyword evidence="1" id="KW-0812">Transmembrane</keyword>
<reference evidence="2 3" key="1">
    <citation type="submission" date="2019-02" db="EMBL/GenBank/DDBJ databases">
        <title>Sequencing the genomes of 1000 actinobacteria strains.</title>
        <authorList>
            <person name="Klenk H.-P."/>
        </authorList>
    </citation>
    <scope>NUCLEOTIDE SEQUENCE [LARGE SCALE GENOMIC DNA]</scope>
    <source>
        <strain evidence="2 3">DSM 45612</strain>
    </source>
</reference>
<dbReference type="EMBL" id="SHLD01000001">
    <property type="protein sequence ID" value="RZU73059.1"/>
    <property type="molecule type" value="Genomic_DNA"/>
</dbReference>
<dbReference type="Gene3D" id="2.120.10.30">
    <property type="entry name" value="TolB, C-terminal domain"/>
    <property type="match status" value="1"/>
</dbReference>
<keyword evidence="3" id="KW-1185">Reference proteome</keyword>
<proteinExistence type="predicted"/>
<keyword evidence="1" id="KW-0472">Membrane</keyword>
<sequence>MTARLRESLHTAAADVPAYPVYERALATARRSRRRTALAAVAALVLVALAGAMLPLAGTPAVDPAAGADAALPDRVGVPPFGSLRATDRPRLGPASVIFTGQAPGLVHGEEGSIIAVVGADADRYRIIKGEIEAQAGEDTVLSPDGRRVAFTAIGSTYPRVEIVDLVTGRSRTVGSGVSGTVVVEPAGWSPDGRALVVRDTVPANPEGSAYRQVLSIVWLDGDRRTRLADDHEGLASPVAFAPDGARLAMQTGRTVSVADLDGRRLSSFTLAPETELAGKGAWSTDGRALTVTRRDGGSWSLRRVDPATGRDLGAMDTPAVSGVTAIRLLGWAADGSARVVAYQPEPRTPTVFDAPLEMDQRLAYGNVGTVRVLALGRGADTPTTLLTAPKDVVAIDVSDDVIRSGRTRDASPPHGVGPRFWFWTFLITVLVAGIAAYRTREGLARWLDDRRVRRARGLGG</sequence>
<dbReference type="OrthoDB" id="3383117at2"/>
<dbReference type="Proteomes" id="UP000294114">
    <property type="component" value="Unassembled WGS sequence"/>
</dbReference>
<gene>
    <name evidence="2" type="ORF">EV384_1456</name>
</gene>
<keyword evidence="1" id="KW-1133">Transmembrane helix</keyword>
<evidence type="ECO:0000313" key="3">
    <source>
        <dbReference type="Proteomes" id="UP000294114"/>
    </source>
</evidence>
<feature type="transmembrane region" description="Helical" evidence="1">
    <location>
        <begin position="37"/>
        <end position="57"/>
    </location>
</feature>
<evidence type="ECO:0000313" key="2">
    <source>
        <dbReference type="EMBL" id="RZU73059.1"/>
    </source>
</evidence>
<protein>
    <submittedName>
        <fullName evidence="2">WD40 repeat protein</fullName>
    </submittedName>
</protein>
<accession>A0A4Q8B855</accession>
<dbReference type="InterPro" id="IPR011042">
    <property type="entry name" value="6-blade_b-propeller_TolB-like"/>
</dbReference>
<dbReference type="SUPFAM" id="SSF69304">
    <property type="entry name" value="Tricorn protease N-terminal domain"/>
    <property type="match status" value="1"/>
</dbReference>